<dbReference type="Proteomes" id="UP000189705">
    <property type="component" value="Unplaced"/>
</dbReference>
<dbReference type="CTD" id="6462"/>
<organism evidence="1 2">
    <name type="scientific">Alligator sinensis</name>
    <name type="common">Chinese alligator</name>
    <dbReference type="NCBI Taxonomy" id="38654"/>
    <lineage>
        <taxon>Eukaryota</taxon>
        <taxon>Metazoa</taxon>
        <taxon>Chordata</taxon>
        <taxon>Craniata</taxon>
        <taxon>Vertebrata</taxon>
        <taxon>Euteleostomi</taxon>
        <taxon>Archelosauria</taxon>
        <taxon>Archosauria</taxon>
        <taxon>Crocodylia</taxon>
        <taxon>Alligatoridae</taxon>
        <taxon>Alligatorinae</taxon>
        <taxon>Alligator</taxon>
    </lineage>
</organism>
<dbReference type="InterPro" id="IPR013320">
    <property type="entry name" value="ConA-like_dom_sf"/>
</dbReference>
<evidence type="ECO:0000313" key="1">
    <source>
        <dbReference type="Proteomes" id="UP000189705"/>
    </source>
</evidence>
<proteinExistence type="predicted"/>
<dbReference type="Gene3D" id="2.60.120.200">
    <property type="match status" value="1"/>
</dbReference>
<sequence>MDGCMRRWDWLNQTVAWGQGSPGGPPKPCFHTLLPGSFFAGGGAIFTTADLVPDPPAPEGGWELVVELGVRAPSQTGLILAITDANASLVLSLSLTPTALTLRLDQVGQLSLPLPLGCPWPVDAVGLHVGPASLSLRLGAQHTCTPLAAPALRLRTAWTSPHGRLHLGALPEAAEGPGPFQGCLHGLQVQGQELDLDAALAKSNAIWSHGCPGNGGHRVGCTCP</sequence>
<dbReference type="GeneID" id="102377788"/>
<dbReference type="KEGG" id="asn:102377788"/>
<evidence type="ECO:0000313" key="2">
    <source>
        <dbReference type="RefSeq" id="XP_025050974.1"/>
    </source>
</evidence>
<reference evidence="2" key="1">
    <citation type="submission" date="2025-08" db="UniProtKB">
        <authorList>
            <consortium name="RefSeq"/>
        </authorList>
    </citation>
    <scope>IDENTIFICATION</scope>
</reference>
<gene>
    <name evidence="2" type="primary">SHBG</name>
</gene>
<dbReference type="RefSeq" id="XP_025050974.1">
    <property type="nucleotide sequence ID" value="XM_025195189.1"/>
</dbReference>
<name>A0A3Q0FUF7_ALLSI</name>
<dbReference type="AlphaFoldDB" id="A0A3Q0FUF7"/>
<protein>
    <submittedName>
        <fullName evidence="2">Sex hormone-binding globulin</fullName>
    </submittedName>
</protein>
<keyword evidence="1" id="KW-1185">Reference proteome</keyword>
<dbReference type="SUPFAM" id="SSF49899">
    <property type="entry name" value="Concanavalin A-like lectins/glucanases"/>
    <property type="match status" value="1"/>
</dbReference>
<accession>A0A3Q0FUF7</accession>
<dbReference type="InParanoid" id="A0A3Q0FUF7"/>